<dbReference type="AlphaFoldDB" id="Q091N6"/>
<evidence type="ECO:0000256" key="3">
    <source>
        <dbReference type="ARBA" id="ARBA00021495"/>
    </source>
</evidence>
<dbReference type="GO" id="GO:0005737">
    <property type="term" value="C:cytoplasm"/>
    <property type="evidence" value="ECO:0007669"/>
    <property type="project" value="InterPro"/>
</dbReference>
<feature type="domain" description="Histidine kinase" evidence="11">
    <location>
        <begin position="283"/>
        <end position="546"/>
    </location>
</feature>
<evidence type="ECO:0000313" key="14">
    <source>
        <dbReference type="EMBL" id="EAU66431.1"/>
    </source>
</evidence>
<dbReference type="Pfam" id="PF02895">
    <property type="entry name" value="H-kinase_dim"/>
    <property type="match status" value="1"/>
</dbReference>
<evidence type="ECO:0000256" key="5">
    <source>
        <dbReference type="ARBA" id="ARBA00022553"/>
    </source>
</evidence>
<evidence type="ECO:0000259" key="12">
    <source>
        <dbReference type="PROSITE" id="PS50851"/>
    </source>
</evidence>
<sequence>MSVDLADFLPAYLSEVEELMSAARAHLLALEKAVRQSVTRPRTVRDLFRALHTIKGLSAMIDVEPIVSIAHWMEAALRHADQAGGQLPDSSIELLLEGLSAIEQRVRQLAGGKPVGEAPRELLERLEGLESAAQGRTGPKPVATLELDPLLAQKVSPAEQAQLSAGAAAGRRAVRLDYVPSAERSTQGLTINSIRERVSRLAELVKVLPVSGPTPGGGNLTFVLLVLTDAEDAALLEALGGPPATVRLLLLPTASAPPPGPAAQAVTPAPVTAPIQVPATADALLPEEDLPFEELRRGTGILRVEVPRLDDALERLAALVVNRSKLTRAVADLTAAGVPTRDLLQVLQENARLLRDLRASILHLRMVRVRDVLERMPLLVRGLRRATGKQVRLELDVGDAELDKAVADRILPALVHLVRNAMDHAIESPAQRRAAGKPEEGVLRLGCHTRVNGRLELSVSDDGRGVDAAAVAARAGGPVPSASEELLELLCRPGLSTRQSADSTSGRGMGMDIVKRIVVEQLGGELGLETRPGQGTTFTLSVPLTITIVDAFIFECAALRYAVAVSTVEEIIEVDPSRVVHPPGEHEGGTALVERRGVAVPLVSLEQLLRRESGRTGLAPKAFIVRQRGTPVAFAVDRLLGQQEIVLRPLEDPLVQVPGVAGATDLGDGQPTLVLDLPALGAARGTGARSGWTGREATA</sequence>
<dbReference type="PRINTS" id="PR00344">
    <property type="entry name" value="BCTRLSENSOR"/>
</dbReference>
<dbReference type="EMBL" id="AAMD01000055">
    <property type="protein sequence ID" value="EAU66431.1"/>
    <property type="molecule type" value="Genomic_DNA"/>
</dbReference>
<dbReference type="InterPro" id="IPR003594">
    <property type="entry name" value="HATPase_dom"/>
</dbReference>
<evidence type="ECO:0000256" key="8">
    <source>
        <dbReference type="ARBA" id="ARBA00022777"/>
    </source>
</evidence>
<comment type="catalytic activity">
    <reaction evidence="1">
        <text>ATP + protein L-histidine = ADP + protein N-phospho-L-histidine.</text>
        <dbReference type="EC" id="2.7.13.3"/>
    </reaction>
</comment>
<dbReference type="PATRIC" id="fig|378806.16.peg.5598"/>
<proteinExistence type="predicted"/>
<protein>
    <recommendedName>
        <fullName evidence="3">Chemotaxis protein CheA</fullName>
        <ecNumber evidence="2">2.7.13.3</ecNumber>
    </recommendedName>
</protein>
<dbReference type="SUPFAM" id="SSF50341">
    <property type="entry name" value="CheW-like"/>
    <property type="match status" value="1"/>
</dbReference>
<dbReference type="InterPro" id="IPR002545">
    <property type="entry name" value="CheW-lke_dom"/>
</dbReference>
<comment type="function">
    <text evidence="9">Involved in the transmission of sensory signals from the chemoreceptors to the flagellar motors. CheA is autophosphorylated; it can transfer its phosphate group to either CheB or CheY.</text>
</comment>
<dbReference type="PANTHER" id="PTHR43395:SF10">
    <property type="entry name" value="CHEMOTAXIS PROTEIN CHEA"/>
    <property type="match status" value="1"/>
</dbReference>
<evidence type="ECO:0000259" key="11">
    <source>
        <dbReference type="PROSITE" id="PS50109"/>
    </source>
</evidence>
<dbReference type="PROSITE" id="PS50109">
    <property type="entry name" value="HIS_KIN"/>
    <property type="match status" value="1"/>
</dbReference>
<feature type="domain" description="HPt" evidence="13">
    <location>
        <begin position="1"/>
        <end position="109"/>
    </location>
</feature>
<keyword evidence="6" id="KW-0808">Transferase</keyword>
<dbReference type="InterPro" id="IPR004105">
    <property type="entry name" value="CheA-like_dim"/>
</dbReference>
<dbReference type="PROSITE" id="PS50851">
    <property type="entry name" value="CHEW"/>
    <property type="match status" value="1"/>
</dbReference>
<keyword evidence="5 10" id="KW-0597">Phosphoprotein</keyword>
<dbReference type="Gene3D" id="3.30.565.10">
    <property type="entry name" value="Histidine kinase-like ATPase, C-terminal domain"/>
    <property type="match status" value="1"/>
</dbReference>
<evidence type="ECO:0000256" key="4">
    <source>
        <dbReference type="ARBA" id="ARBA00022500"/>
    </source>
</evidence>
<dbReference type="SMART" id="SM00073">
    <property type="entry name" value="HPT"/>
    <property type="match status" value="1"/>
</dbReference>
<dbReference type="PROSITE" id="PS50894">
    <property type="entry name" value="HPT"/>
    <property type="match status" value="1"/>
</dbReference>
<dbReference type="CDD" id="cd00088">
    <property type="entry name" value="HPT"/>
    <property type="match status" value="1"/>
</dbReference>
<dbReference type="Gene3D" id="2.30.30.40">
    <property type="entry name" value="SH3 Domains"/>
    <property type="match status" value="1"/>
</dbReference>
<evidence type="ECO:0000256" key="7">
    <source>
        <dbReference type="ARBA" id="ARBA00022741"/>
    </source>
</evidence>
<dbReference type="SUPFAM" id="SSF55874">
    <property type="entry name" value="ATPase domain of HSP90 chaperone/DNA topoisomerase II/histidine kinase"/>
    <property type="match status" value="1"/>
</dbReference>
<dbReference type="SMART" id="SM00260">
    <property type="entry name" value="CheW"/>
    <property type="match status" value="1"/>
</dbReference>
<dbReference type="SUPFAM" id="SSF47226">
    <property type="entry name" value="Histidine-containing phosphotransfer domain, HPT domain"/>
    <property type="match status" value="1"/>
</dbReference>
<evidence type="ECO:0000256" key="1">
    <source>
        <dbReference type="ARBA" id="ARBA00000085"/>
    </source>
</evidence>
<dbReference type="Pfam" id="PF01584">
    <property type="entry name" value="CheW"/>
    <property type="match status" value="1"/>
</dbReference>
<dbReference type="Gene3D" id="1.20.120.160">
    <property type="entry name" value="HPT domain"/>
    <property type="match status" value="1"/>
</dbReference>
<evidence type="ECO:0000256" key="10">
    <source>
        <dbReference type="PROSITE-ProRule" id="PRU00110"/>
    </source>
</evidence>
<keyword evidence="7" id="KW-0547">Nucleotide-binding</keyword>
<dbReference type="FunFam" id="3.30.565.10:FF:000016">
    <property type="entry name" value="Chemotaxis protein CheA, putative"/>
    <property type="match status" value="1"/>
</dbReference>
<accession>Q091N6</accession>
<dbReference type="InterPro" id="IPR036641">
    <property type="entry name" value="HPT_dom_sf"/>
</dbReference>
<dbReference type="Proteomes" id="UP000032702">
    <property type="component" value="Unassembled WGS sequence"/>
</dbReference>
<dbReference type="PANTHER" id="PTHR43395">
    <property type="entry name" value="SENSOR HISTIDINE KINASE CHEA"/>
    <property type="match status" value="1"/>
</dbReference>
<dbReference type="InterPro" id="IPR036061">
    <property type="entry name" value="CheW-like_dom_sf"/>
</dbReference>
<dbReference type="EC" id="2.7.13.3" evidence="2"/>
<evidence type="ECO:0000256" key="9">
    <source>
        <dbReference type="ARBA" id="ARBA00035100"/>
    </source>
</evidence>
<keyword evidence="8" id="KW-0418">Kinase</keyword>
<evidence type="ECO:0000313" key="15">
    <source>
        <dbReference type="Proteomes" id="UP000032702"/>
    </source>
</evidence>
<dbReference type="InterPro" id="IPR051315">
    <property type="entry name" value="Bact_Chemotaxis_CheA"/>
</dbReference>
<comment type="caution">
    <text evidence="14">The sequence shown here is derived from an EMBL/GenBank/DDBJ whole genome shotgun (WGS) entry which is preliminary data.</text>
</comment>
<dbReference type="InterPro" id="IPR008207">
    <property type="entry name" value="Sig_transdc_His_kin_Hpt_dom"/>
</dbReference>
<dbReference type="GO" id="GO:0000155">
    <property type="term" value="F:phosphorelay sensor kinase activity"/>
    <property type="evidence" value="ECO:0007669"/>
    <property type="project" value="InterPro"/>
</dbReference>
<feature type="domain" description="CheW-like" evidence="12">
    <location>
        <begin position="548"/>
        <end position="686"/>
    </location>
</feature>
<evidence type="ECO:0000259" key="13">
    <source>
        <dbReference type="PROSITE" id="PS50894"/>
    </source>
</evidence>
<dbReference type="SMART" id="SM00387">
    <property type="entry name" value="HATPase_c"/>
    <property type="match status" value="1"/>
</dbReference>
<dbReference type="GO" id="GO:0006935">
    <property type="term" value="P:chemotaxis"/>
    <property type="evidence" value="ECO:0007669"/>
    <property type="project" value="UniProtKB-KW"/>
</dbReference>
<organism evidence="14 15">
    <name type="scientific">Stigmatella aurantiaca (strain DW4/3-1)</name>
    <dbReference type="NCBI Taxonomy" id="378806"/>
    <lineage>
        <taxon>Bacteria</taxon>
        <taxon>Pseudomonadati</taxon>
        <taxon>Myxococcota</taxon>
        <taxon>Myxococcia</taxon>
        <taxon>Myxococcales</taxon>
        <taxon>Cystobacterineae</taxon>
        <taxon>Archangiaceae</taxon>
        <taxon>Stigmatella</taxon>
    </lineage>
</organism>
<keyword evidence="4" id="KW-0145">Chemotaxis</keyword>
<dbReference type="Pfam" id="PF01627">
    <property type="entry name" value="Hpt"/>
    <property type="match status" value="1"/>
</dbReference>
<evidence type="ECO:0000256" key="2">
    <source>
        <dbReference type="ARBA" id="ARBA00012438"/>
    </source>
</evidence>
<dbReference type="InterPro" id="IPR036890">
    <property type="entry name" value="HATPase_C_sf"/>
</dbReference>
<evidence type="ECO:0000256" key="6">
    <source>
        <dbReference type="ARBA" id="ARBA00022679"/>
    </source>
</evidence>
<dbReference type="Pfam" id="PF02518">
    <property type="entry name" value="HATPase_c"/>
    <property type="match status" value="1"/>
</dbReference>
<feature type="modified residue" description="Phosphohistidine" evidence="10">
    <location>
        <position position="52"/>
    </location>
</feature>
<gene>
    <name evidence="14" type="ORF">STIAU_0566</name>
</gene>
<name>Q091N6_STIAD</name>
<dbReference type="InterPro" id="IPR005467">
    <property type="entry name" value="His_kinase_dom"/>
</dbReference>
<dbReference type="InterPro" id="IPR004358">
    <property type="entry name" value="Sig_transdc_His_kin-like_C"/>
</dbReference>
<reference evidence="14 15" key="1">
    <citation type="submission" date="2006-04" db="EMBL/GenBank/DDBJ databases">
        <authorList>
            <person name="Nierman W.C."/>
        </authorList>
    </citation>
    <scope>NUCLEOTIDE SEQUENCE [LARGE SCALE GENOMIC DNA]</scope>
    <source>
        <strain evidence="14 15">DW4/3-1</strain>
    </source>
</reference>